<proteinExistence type="predicted"/>
<organism evidence="1 2">
    <name type="scientific">Alternaria gaisen</name>
    <dbReference type="NCBI Taxonomy" id="167740"/>
    <lineage>
        <taxon>Eukaryota</taxon>
        <taxon>Fungi</taxon>
        <taxon>Dikarya</taxon>
        <taxon>Ascomycota</taxon>
        <taxon>Pezizomycotina</taxon>
        <taxon>Dothideomycetes</taxon>
        <taxon>Pleosporomycetidae</taxon>
        <taxon>Pleosporales</taxon>
        <taxon>Pleosporineae</taxon>
        <taxon>Pleosporaceae</taxon>
        <taxon>Alternaria</taxon>
        <taxon>Alternaria sect. Alternaria</taxon>
    </lineage>
</organism>
<name>A0ACB6FG42_9PLEO</name>
<keyword evidence="2" id="KW-1185">Reference proteome</keyword>
<evidence type="ECO:0000313" key="1">
    <source>
        <dbReference type="EMBL" id="KAB2103385.1"/>
    </source>
</evidence>
<reference evidence="1 2" key="1">
    <citation type="journal article" date="2019" name="bioRxiv">
        <title>Genomics, evolutionary history and diagnostics of the Alternaria alternata species group including apple and Asian pear pathotypes.</title>
        <authorList>
            <person name="Armitage A.D."/>
            <person name="Cockerton H.M."/>
            <person name="Sreenivasaprasad S."/>
            <person name="Woodhall J.W."/>
            <person name="Lane C.R."/>
            <person name="Harrison R.J."/>
            <person name="Clarkson J.P."/>
        </authorList>
    </citation>
    <scope>NUCLEOTIDE SEQUENCE [LARGE SCALE GENOMIC DNA]</scope>
    <source>
        <strain evidence="1 2">FERA 650</strain>
    </source>
</reference>
<dbReference type="Proteomes" id="UP000293547">
    <property type="component" value="Unassembled WGS sequence"/>
</dbReference>
<dbReference type="EMBL" id="PDWZ02000008">
    <property type="protein sequence ID" value="KAB2103385.1"/>
    <property type="molecule type" value="Genomic_DNA"/>
</dbReference>
<protein>
    <submittedName>
        <fullName evidence="1">Uncharacterized protein</fullName>
    </submittedName>
</protein>
<sequence length="115" mass="13326">MPTWVPTNIFTNHRDEWVNFWFHPTKEESDALYITTDWLHNDKEVGLELLVVMLLSSTKPDDETGAPNLRALLLHPADEMKQYYRVGMVASKGPIPYGLMVDWFEDSQDDTICII</sequence>
<evidence type="ECO:0000313" key="2">
    <source>
        <dbReference type="Proteomes" id="UP000293547"/>
    </source>
</evidence>
<accession>A0ACB6FG42</accession>
<comment type="caution">
    <text evidence="1">The sequence shown here is derived from an EMBL/GenBank/DDBJ whole genome shotgun (WGS) entry which is preliminary data.</text>
</comment>
<gene>
    <name evidence="1" type="ORF">AG0111_0g8637</name>
</gene>